<dbReference type="Gene3D" id="3.40.50.12230">
    <property type="match status" value="1"/>
</dbReference>
<comment type="catalytic activity">
    <reaction evidence="5">
        <text>L-methionyl-tRNA(fMet) + (6R)-10-formyltetrahydrofolate = N-formyl-L-methionyl-tRNA(fMet) + (6S)-5,6,7,8-tetrahydrofolate + H(+)</text>
        <dbReference type="Rhea" id="RHEA:24380"/>
        <dbReference type="Rhea" id="RHEA-COMP:9952"/>
        <dbReference type="Rhea" id="RHEA-COMP:9953"/>
        <dbReference type="ChEBI" id="CHEBI:15378"/>
        <dbReference type="ChEBI" id="CHEBI:57453"/>
        <dbReference type="ChEBI" id="CHEBI:78530"/>
        <dbReference type="ChEBI" id="CHEBI:78844"/>
        <dbReference type="ChEBI" id="CHEBI:195366"/>
        <dbReference type="EC" id="2.1.2.9"/>
    </reaction>
</comment>
<dbReference type="NCBIfam" id="TIGR00460">
    <property type="entry name" value="fmt"/>
    <property type="match status" value="1"/>
</dbReference>
<protein>
    <recommendedName>
        <fullName evidence="2 5">Methionyl-tRNA formyltransferase</fullName>
        <ecNumber evidence="2 5">2.1.2.9</ecNumber>
    </recommendedName>
</protein>
<evidence type="ECO:0000313" key="9">
    <source>
        <dbReference type="Proteomes" id="UP000294697"/>
    </source>
</evidence>
<evidence type="ECO:0000256" key="1">
    <source>
        <dbReference type="ARBA" id="ARBA00010699"/>
    </source>
</evidence>
<feature type="domain" description="Formyl transferase N-terminal" evidence="6">
    <location>
        <begin position="1"/>
        <end position="180"/>
    </location>
</feature>
<evidence type="ECO:0000256" key="5">
    <source>
        <dbReference type="HAMAP-Rule" id="MF_00182"/>
    </source>
</evidence>
<dbReference type="InterPro" id="IPR002376">
    <property type="entry name" value="Formyl_transf_N"/>
</dbReference>
<accession>A0A4R7Z3M4</accession>
<evidence type="ECO:0000256" key="3">
    <source>
        <dbReference type="ARBA" id="ARBA00022679"/>
    </source>
</evidence>
<evidence type="ECO:0000313" key="8">
    <source>
        <dbReference type="EMBL" id="TDW02331.1"/>
    </source>
</evidence>
<dbReference type="EC" id="2.1.2.9" evidence="2 5"/>
<dbReference type="OrthoDB" id="9802815at2"/>
<feature type="binding site" evidence="5">
    <location>
        <begin position="110"/>
        <end position="113"/>
    </location>
    <ligand>
        <name>(6S)-5,6,7,8-tetrahydrofolate</name>
        <dbReference type="ChEBI" id="CHEBI:57453"/>
    </ligand>
</feature>
<dbReference type="HAMAP" id="MF_00182">
    <property type="entry name" value="Formyl_trans"/>
    <property type="match status" value="1"/>
</dbReference>
<dbReference type="InterPro" id="IPR036477">
    <property type="entry name" value="Formyl_transf_N_sf"/>
</dbReference>
<keyword evidence="3 5" id="KW-0808">Transferase</keyword>
<dbReference type="Proteomes" id="UP000294697">
    <property type="component" value="Unassembled WGS sequence"/>
</dbReference>
<dbReference type="InterPro" id="IPR011034">
    <property type="entry name" value="Formyl_transferase-like_C_sf"/>
</dbReference>
<dbReference type="InterPro" id="IPR044135">
    <property type="entry name" value="Met-tRNA-FMT_C"/>
</dbReference>
<sequence>MKIIFMGTPEFAVPSLLKLNNDQQVEIEAVITQPDRKSGRGQKVHYSDIKKKARTLNLKILQSENVNQPDFLAKLRAMEPDFIVVVAFGQKLSPELLAIPECGCINLHASLLPEYRGSSPIHKAIIDGKKVTGNTTMYMDEGWDDGDIIYQQEVEIKEDYTVGDLHDELADRGAELLLRTLKDVKAGEAPRIPQSDSEATFAYKIDKSLGEIDWNQRVEDIYNLIRGVNPWPGAYTELDGRKIKIWESKISDLEDSDFEPGTIIRANHADGIQVQTAAGVLSIEKLQLPGGKKMNVQDFLNGHQIETGNKFTSA</sequence>
<evidence type="ECO:0000259" key="7">
    <source>
        <dbReference type="Pfam" id="PF02911"/>
    </source>
</evidence>
<dbReference type="InterPro" id="IPR041711">
    <property type="entry name" value="Met-tRNA-FMT_N"/>
</dbReference>
<organism evidence="8 9">
    <name type="scientific">Halanaerobium saccharolyticum</name>
    <dbReference type="NCBI Taxonomy" id="43595"/>
    <lineage>
        <taxon>Bacteria</taxon>
        <taxon>Bacillati</taxon>
        <taxon>Bacillota</taxon>
        <taxon>Clostridia</taxon>
        <taxon>Halanaerobiales</taxon>
        <taxon>Halanaerobiaceae</taxon>
        <taxon>Halanaerobium</taxon>
    </lineage>
</organism>
<dbReference type="SUPFAM" id="SSF50486">
    <property type="entry name" value="FMT C-terminal domain-like"/>
    <property type="match status" value="1"/>
</dbReference>
<dbReference type="SUPFAM" id="SSF53328">
    <property type="entry name" value="Formyltransferase"/>
    <property type="match status" value="1"/>
</dbReference>
<dbReference type="CDD" id="cd08646">
    <property type="entry name" value="FMT_core_Met-tRNA-FMT_N"/>
    <property type="match status" value="1"/>
</dbReference>
<dbReference type="EMBL" id="SODA01000016">
    <property type="protein sequence ID" value="TDW02331.1"/>
    <property type="molecule type" value="Genomic_DNA"/>
</dbReference>
<evidence type="ECO:0000259" key="6">
    <source>
        <dbReference type="Pfam" id="PF00551"/>
    </source>
</evidence>
<evidence type="ECO:0000256" key="4">
    <source>
        <dbReference type="ARBA" id="ARBA00022917"/>
    </source>
</evidence>
<evidence type="ECO:0000256" key="2">
    <source>
        <dbReference type="ARBA" id="ARBA00012261"/>
    </source>
</evidence>
<dbReference type="InterPro" id="IPR005793">
    <property type="entry name" value="Formyl_trans_C"/>
</dbReference>
<dbReference type="GO" id="GO:0004479">
    <property type="term" value="F:methionyl-tRNA formyltransferase activity"/>
    <property type="evidence" value="ECO:0007669"/>
    <property type="project" value="UniProtKB-UniRule"/>
</dbReference>
<dbReference type="CDD" id="cd08704">
    <property type="entry name" value="Met_tRNA_FMT_C"/>
    <property type="match status" value="1"/>
</dbReference>
<dbReference type="Pfam" id="PF02911">
    <property type="entry name" value="Formyl_trans_C"/>
    <property type="match status" value="1"/>
</dbReference>
<dbReference type="Pfam" id="PF00551">
    <property type="entry name" value="Formyl_trans_N"/>
    <property type="match status" value="1"/>
</dbReference>
<reference evidence="8 9" key="1">
    <citation type="submission" date="2019-03" db="EMBL/GenBank/DDBJ databases">
        <title>Subsurface microbial communities from deep shales in Ohio and West Virginia, USA.</title>
        <authorList>
            <person name="Wrighton K."/>
        </authorList>
    </citation>
    <scope>NUCLEOTIDE SEQUENCE [LARGE SCALE GENOMIC DNA]</scope>
    <source>
        <strain evidence="8 9">MSL9.2</strain>
    </source>
</reference>
<dbReference type="GO" id="GO:0005829">
    <property type="term" value="C:cytosol"/>
    <property type="evidence" value="ECO:0007669"/>
    <property type="project" value="TreeGrafter"/>
</dbReference>
<dbReference type="PANTHER" id="PTHR11138:SF5">
    <property type="entry name" value="METHIONYL-TRNA FORMYLTRANSFERASE, MITOCHONDRIAL"/>
    <property type="match status" value="1"/>
</dbReference>
<dbReference type="AlphaFoldDB" id="A0A4R7Z3M4"/>
<comment type="caution">
    <text evidence="8">The sequence shown here is derived from an EMBL/GenBank/DDBJ whole genome shotgun (WGS) entry which is preliminary data.</text>
</comment>
<dbReference type="PANTHER" id="PTHR11138">
    <property type="entry name" value="METHIONYL-TRNA FORMYLTRANSFERASE"/>
    <property type="match status" value="1"/>
</dbReference>
<comment type="similarity">
    <text evidence="1 5">Belongs to the Fmt family.</text>
</comment>
<proteinExistence type="inferred from homology"/>
<feature type="domain" description="Formyl transferase C-terminal" evidence="7">
    <location>
        <begin position="204"/>
        <end position="303"/>
    </location>
</feature>
<keyword evidence="4 5" id="KW-0648">Protein biosynthesis</keyword>
<gene>
    <name evidence="5" type="primary">fmt</name>
    <name evidence="8" type="ORF">C8C77_1164</name>
</gene>
<name>A0A4R7Z3M4_9FIRM</name>
<comment type="function">
    <text evidence="5">Attaches a formyl group to the free amino group of methionyl-tRNA(fMet). The formyl group appears to play a dual role in the initiator identity of N-formylmethionyl-tRNA by promoting its recognition by IF2 and preventing the misappropriation of this tRNA by the elongation apparatus.</text>
</comment>
<dbReference type="RefSeq" id="WP_111572548.1">
    <property type="nucleotide sequence ID" value="NZ_QLME01000015.1"/>
</dbReference>
<dbReference type="InterPro" id="IPR005794">
    <property type="entry name" value="Fmt"/>
</dbReference>